<evidence type="ECO:0000259" key="1">
    <source>
        <dbReference type="Pfam" id="PF13453"/>
    </source>
</evidence>
<accession>A0A4Q5IZS1</accession>
<organism evidence="2 3">
    <name type="scientific">Nocardioides iriomotensis</name>
    <dbReference type="NCBI Taxonomy" id="715784"/>
    <lineage>
        <taxon>Bacteria</taxon>
        <taxon>Bacillati</taxon>
        <taxon>Actinomycetota</taxon>
        <taxon>Actinomycetes</taxon>
        <taxon>Propionibacteriales</taxon>
        <taxon>Nocardioidaceae</taxon>
        <taxon>Nocardioides</taxon>
    </lineage>
</organism>
<dbReference type="OrthoDB" id="9814037at2"/>
<keyword evidence="3" id="KW-1185">Reference proteome</keyword>
<proteinExistence type="predicted"/>
<gene>
    <name evidence="2" type="ORF">ETU37_13555</name>
</gene>
<feature type="domain" description="Transcription factor zinc-finger" evidence="1">
    <location>
        <begin position="9"/>
        <end position="48"/>
    </location>
</feature>
<dbReference type="InterPro" id="IPR027392">
    <property type="entry name" value="TF_Znf"/>
</dbReference>
<dbReference type="Pfam" id="PF13453">
    <property type="entry name" value="Zn_ribbon_TFIIB"/>
    <property type="match status" value="1"/>
</dbReference>
<reference evidence="2 3" key="1">
    <citation type="submission" date="2019-01" db="EMBL/GenBank/DDBJ databases">
        <title>Nocardioides guangzhouensis sp. nov., an actinobacterium isolated from soil.</title>
        <authorList>
            <person name="Fu Y."/>
            <person name="Cai Y."/>
            <person name="Lin Z."/>
            <person name="Chen P."/>
        </authorList>
    </citation>
    <scope>NUCLEOTIDE SEQUENCE [LARGE SCALE GENOMIC DNA]</scope>
    <source>
        <strain evidence="2 3">NBRC 105384</strain>
    </source>
</reference>
<dbReference type="Proteomes" id="UP000291189">
    <property type="component" value="Unassembled WGS sequence"/>
</dbReference>
<sequence>MTEATDAMTCPKCHAELASRSVGDVTVHQCPRCSGIFLERADLWNLVDAENDWHASRDAGPVTQPLPRITADMIAPPPSAPKARSYVESLFL</sequence>
<name>A0A4Q5IZS1_9ACTN</name>
<dbReference type="RefSeq" id="WP_129987859.1">
    <property type="nucleotide sequence ID" value="NZ_SDPU01000023.1"/>
</dbReference>
<dbReference type="AlphaFoldDB" id="A0A4Q5IZS1"/>
<evidence type="ECO:0000313" key="3">
    <source>
        <dbReference type="Proteomes" id="UP000291189"/>
    </source>
</evidence>
<comment type="caution">
    <text evidence="2">The sequence shown here is derived from an EMBL/GenBank/DDBJ whole genome shotgun (WGS) entry which is preliminary data.</text>
</comment>
<dbReference type="EMBL" id="SDPU01000023">
    <property type="protein sequence ID" value="RYU11584.1"/>
    <property type="molecule type" value="Genomic_DNA"/>
</dbReference>
<evidence type="ECO:0000313" key="2">
    <source>
        <dbReference type="EMBL" id="RYU11584.1"/>
    </source>
</evidence>
<protein>
    <recommendedName>
        <fullName evidence="1">Transcription factor zinc-finger domain-containing protein</fullName>
    </recommendedName>
</protein>